<evidence type="ECO:0000256" key="3">
    <source>
        <dbReference type="ARBA" id="ARBA00022898"/>
    </source>
</evidence>
<evidence type="ECO:0000256" key="1">
    <source>
        <dbReference type="ARBA" id="ARBA00001933"/>
    </source>
</evidence>
<name>F2ULY6_SALR5</name>
<dbReference type="InterPro" id="IPR027278">
    <property type="entry name" value="ACCD_DCysDesulf"/>
</dbReference>
<dbReference type="KEGG" id="sre:PTSG_09012"/>
<dbReference type="RefSeq" id="XP_004989811.1">
    <property type="nucleotide sequence ID" value="XM_004989754.1"/>
</dbReference>
<feature type="region of interest" description="Disordered" evidence="4">
    <location>
        <begin position="20"/>
        <end position="57"/>
    </location>
</feature>
<gene>
    <name evidence="5" type="ORF">PTSG_09012</name>
</gene>
<proteinExistence type="inferred from homology"/>
<protein>
    <recommendedName>
        <fullName evidence="7">Tryptophan synthase beta chain-like PALP domain-containing protein</fullName>
    </recommendedName>
</protein>
<evidence type="ECO:0000313" key="6">
    <source>
        <dbReference type="Proteomes" id="UP000007799"/>
    </source>
</evidence>
<feature type="compositionally biased region" description="Low complexity" evidence="4">
    <location>
        <begin position="288"/>
        <end position="313"/>
    </location>
</feature>
<keyword evidence="3" id="KW-0663">Pyridoxal phosphate</keyword>
<comment type="similarity">
    <text evidence="2">Belongs to the ACC deaminase/D-cysteine desulfhydrase family.</text>
</comment>
<dbReference type="Gene3D" id="3.40.50.1100">
    <property type="match status" value="2"/>
</dbReference>
<feature type="region of interest" description="Disordered" evidence="4">
    <location>
        <begin position="264"/>
        <end position="313"/>
    </location>
</feature>
<evidence type="ECO:0000313" key="5">
    <source>
        <dbReference type="EMBL" id="EGD78135.1"/>
    </source>
</evidence>
<accession>F2ULY6</accession>
<reference evidence="5" key="1">
    <citation type="submission" date="2009-08" db="EMBL/GenBank/DDBJ databases">
        <title>Annotation of Salpingoeca rosetta.</title>
        <authorList>
            <consortium name="The Broad Institute Genome Sequencing Platform"/>
            <person name="Russ C."/>
            <person name="Cuomo C."/>
            <person name="Burger G."/>
            <person name="Gray M.W."/>
            <person name="Holland P.W.H."/>
            <person name="King N."/>
            <person name="Lang F.B.F."/>
            <person name="Roger A.J."/>
            <person name="Ruiz-Trillo I."/>
            <person name="Young S.K."/>
            <person name="Zeng Q."/>
            <person name="Gargeya S."/>
            <person name="Alvarado L."/>
            <person name="Berlin A."/>
            <person name="Chapman S.B."/>
            <person name="Chen Z."/>
            <person name="Freedman E."/>
            <person name="Gellesch M."/>
            <person name="Goldberg J."/>
            <person name="Griggs A."/>
            <person name="Gujja S."/>
            <person name="Heilman E."/>
            <person name="Heiman D."/>
            <person name="Howarth C."/>
            <person name="Mehta T."/>
            <person name="Neiman D."/>
            <person name="Pearson M."/>
            <person name="Roberts A."/>
            <person name="Saif S."/>
            <person name="Shea T."/>
            <person name="Shenoy N."/>
            <person name="Sisk P."/>
            <person name="Stolte C."/>
            <person name="Sykes S."/>
            <person name="White J."/>
            <person name="Yandava C."/>
            <person name="Haas B."/>
            <person name="Nusbaum C."/>
            <person name="Birren B."/>
        </authorList>
    </citation>
    <scope>NUCLEOTIDE SEQUENCE [LARGE SCALE GENOMIC DNA]</scope>
    <source>
        <strain evidence="5">ATCC 50818</strain>
    </source>
</reference>
<dbReference type="GO" id="GO:0019148">
    <property type="term" value="F:D-cysteine desulfhydrase activity"/>
    <property type="evidence" value="ECO:0007669"/>
    <property type="project" value="TreeGrafter"/>
</dbReference>
<dbReference type="InterPro" id="IPR036052">
    <property type="entry name" value="TrpB-like_PALP_sf"/>
</dbReference>
<sequence length="469" mass="50897">MKQAQALATRVAVASRGVSPLHTVHVTPPPPAAPPATAAAADARQRGEEGRASPSKRTRVYVKRDDLLRTPLNGNKARKLAWLTEEVFTLPSSSLPHLVSFGGYRSNVLPALSALHAHFHTPCHFWTSQPPPHLEHDVCTPGVQFHHPSKRCTWDELEQLAKSHAASMPDNAVFVAGGGHDTRAELGCRQLAQELAHQLSNLPVKAAVVLFACGNGTTWHYTGQHLHRLMATKFPVVSAGVPVALKPHDLIASVAALGPTAVHDAGNSSSGTGNNGGGGYAGGGNSGSSGSSDIDNCSNSHSDDISSCMMSPPSQSSIPVLSLSKDPDACRAWLRDALWPQHHKQSDASRTLQPLEPLERLHPLTATSQSLSHCVLEPSRRYRFGTPHRRLYELWSHWSRCHPDIPIDLLYMPPVLDVLYDLLPLLHAEHNDDDDDQPDVDAAVVLYHCGGLEGVPSLLSRYHHRFKQR</sequence>
<dbReference type="Proteomes" id="UP000007799">
    <property type="component" value="Unassembled WGS sequence"/>
</dbReference>
<dbReference type="InParanoid" id="F2ULY6"/>
<dbReference type="PANTHER" id="PTHR43780">
    <property type="entry name" value="1-AMINOCYCLOPROPANE-1-CARBOXYLATE DEAMINASE-RELATED"/>
    <property type="match status" value="1"/>
</dbReference>
<evidence type="ECO:0000256" key="4">
    <source>
        <dbReference type="SAM" id="MobiDB-lite"/>
    </source>
</evidence>
<dbReference type="SUPFAM" id="SSF53686">
    <property type="entry name" value="Tryptophan synthase beta subunit-like PLP-dependent enzymes"/>
    <property type="match status" value="1"/>
</dbReference>
<organism evidence="6">
    <name type="scientific">Salpingoeca rosetta (strain ATCC 50818 / BSB-021)</name>
    <dbReference type="NCBI Taxonomy" id="946362"/>
    <lineage>
        <taxon>Eukaryota</taxon>
        <taxon>Choanoflagellata</taxon>
        <taxon>Craspedida</taxon>
        <taxon>Salpingoecidae</taxon>
        <taxon>Salpingoeca</taxon>
    </lineage>
</organism>
<dbReference type="EMBL" id="GL832981">
    <property type="protein sequence ID" value="EGD78135.1"/>
    <property type="molecule type" value="Genomic_DNA"/>
</dbReference>
<dbReference type="AlphaFoldDB" id="F2ULY6"/>
<evidence type="ECO:0008006" key="7">
    <source>
        <dbReference type="Google" id="ProtNLM"/>
    </source>
</evidence>
<dbReference type="GeneID" id="16070366"/>
<comment type="cofactor">
    <cofactor evidence="1">
        <name>pyridoxal 5'-phosphate</name>
        <dbReference type="ChEBI" id="CHEBI:597326"/>
    </cofactor>
</comment>
<dbReference type="PANTHER" id="PTHR43780:SF2">
    <property type="entry name" value="1-AMINOCYCLOPROPANE-1-CARBOXYLATE DEAMINASE-RELATED"/>
    <property type="match status" value="1"/>
</dbReference>
<evidence type="ECO:0000256" key="2">
    <source>
        <dbReference type="ARBA" id="ARBA00008639"/>
    </source>
</evidence>
<keyword evidence="6" id="KW-1185">Reference proteome</keyword>
<feature type="compositionally biased region" description="Gly residues" evidence="4">
    <location>
        <begin position="273"/>
        <end position="287"/>
    </location>
</feature>